<proteinExistence type="predicted"/>
<reference evidence="2 3" key="1">
    <citation type="journal article" date="2024" name="Proc. Natl. Acad. Sci. U.S.A.">
        <title>The evolutionary genomics of adaptation to stress in wild rhizobium bacteria.</title>
        <authorList>
            <person name="Kehlet-Delgado H."/>
            <person name="Montoya A.P."/>
            <person name="Jensen K.T."/>
            <person name="Wendlandt C.E."/>
            <person name="Dexheimer C."/>
            <person name="Roberts M."/>
            <person name="Torres Martinez L."/>
            <person name="Friesen M.L."/>
            <person name="Griffitts J.S."/>
            <person name="Porter S.S."/>
        </authorList>
    </citation>
    <scope>NUCLEOTIDE SEQUENCE [LARGE SCALE GENOMIC DNA]</scope>
    <source>
        <strain evidence="2 3">M0729</strain>
    </source>
</reference>
<evidence type="ECO:0000259" key="1">
    <source>
        <dbReference type="Pfam" id="PF15611"/>
    </source>
</evidence>
<gene>
    <name evidence="2" type="ORF">NKI33_05610</name>
</gene>
<dbReference type="Pfam" id="PF15611">
    <property type="entry name" value="EH_Signature"/>
    <property type="match status" value="1"/>
</dbReference>
<organism evidence="2 3">
    <name type="scientific">Mesorhizobium opportunistum</name>
    <dbReference type="NCBI Taxonomy" id="593909"/>
    <lineage>
        <taxon>Bacteria</taxon>
        <taxon>Pseudomonadati</taxon>
        <taxon>Pseudomonadota</taxon>
        <taxon>Alphaproteobacteria</taxon>
        <taxon>Hyphomicrobiales</taxon>
        <taxon>Phyllobacteriaceae</taxon>
        <taxon>Mesorhizobium</taxon>
    </lineage>
</organism>
<evidence type="ECO:0000313" key="2">
    <source>
        <dbReference type="EMBL" id="MER8932438.1"/>
    </source>
</evidence>
<dbReference type="EMBL" id="JAMYPJ010000005">
    <property type="protein sequence ID" value="MER8932438.1"/>
    <property type="molecule type" value="Genomic_DNA"/>
</dbReference>
<protein>
    <submittedName>
        <fullName evidence="2">EH signature domain-containing protein</fullName>
    </submittedName>
</protein>
<accession>A0ABV1YBA4</accession>
<evidence type="ECO:0000313" key="3">
    <source>
        <dbReference type="Proteomes" id="UP001464387"/>
    </source>
</evidence>
<feature type="domain" description="Zorya protein ZorC EH" evidence="1">
    <location>
        <begin position="31"/>
        <end position="437"/>
    </location>
</feature>
<dbReference type="Proteomes" id="UP001464387">
    <property type="component" value="Unassembled WGS sequence"/>
</dbReference>
<dbReference type="InterPro" id="IPR028943">
    <property type="entry name" value="ZorC_EH_Signature_dom"/>
</dbReference>
<sequence length="442" mass="51053">MTCEAHQSTLSSRLGDLAPLATPSPPSFELIERNIRRVLDRYDAPEKPPERDAERLFAEMQRRIRESDWHKVPMSFVTRIASLIYAGAHRFRDDLAEIRRFLCAEIRATTRHGFLNPMMRIYLESYETGKAHTVELAEALRHSHSKIGARWQPLLENVPELLDAQKAPSALAAIMERMPDPWHGLRALGLHQPHAPGLMDAAHLEFLKTIGPKLTTLNEIERLLGWLKPDERALRQVGAGAAIEVLLGHWRTRNPSAEIQSLLVDRLTQLYSHPRVNPHPAWSEVDPALVQVFLRWLMGADIRFLFRVLTEVERGHMWADREKFWWTLHEQGRIDEVWIAFNDEGHRAALSKLPADIRQSGRRFGRQVGDRDKSLLVMRIRNKVVIEGTFNFRVHFFRADQPLTPELYRPRYDVADIRNLSNLDAIAHQGDWQSRVLMALSR</sequence>
<name>A0ABV1YBA4_9HYPH</name>
<dbReference type="RefSeq" id="WP_352567888.1">
    <property type="nucleotide sequence ID" value="NZ_JAMYMY010000004.1"/>
</dbReference>
<comment type="caution">
    <text evidence="2">The sequence shown here is derived from an EMBL/GenBank/DDBJ whole genome shotgun (WGS) entry which is preliminary data.</text>
</comment>
<keyword evidence="3" id="KW-1185">Reference proteome</keyword>